<comment type="caution">
    <text evidence="1">The sequence shown here is derived from an EMBL/GenBank/DDBJ whole genome shotgun (WGS) entry which is preliminary data.</text>
</comment>
<reference evidence="1" key="1">
    <citation type="journal article" date="2015" name="Nature">
        <title>Complex archaea that bridge the gap between prokaryotes and eukaryotes.</title>
        <authorList>
            <person name="Spang A."/>
            <person name="Saw J.H."/>
            <person name="Jorgensen S.L."/>
            <person name="Zaremba-Niedzwiedzka K."/>
            <person name="Martijn J."/>
            <person name="Lind A.E."/>
            <person name="van Eijk R."/>
            <person name="Schleper C."/>
            <person name="Guy L."/>
            <person name="Ettema T.J."/>
        </authorList>
    </citation>
    <scope>NUCLEOTIDE SEQUENCE</scope>
</reference>
<organism evidence="1">
    <name type="scientific">marine sediment metagenome</name>
    <dbReference type="NCBI Taxonomy" id="412755"/>
    <lineage>
        <taxon>unclassified sequences</taxon>
        <taxon>metagenomes</taxon>
        <taxon>ecological metagenomes</taxon>
    </lineage>
</organism>
<evidence type="ECO:0000313" key="1">
    <source>
        <dbReference type="EMBL" id="KKK56786.1"/>
    </source>
</evidence>
<name>A0A0F8Z9L7_9ZZZZ</name>
<sequence>MKRIELNIFERCKICNDSKTECESCNRDSRIAWGINEIMDFLEKNVPIKNGKIFHCLNCGHNTGYPGDLDCCSEPNWMVIK</sequence>
<protein>
    <submittedName>
        <fullName evidence="1">Uncharacterized protein</fullName>
    </submittedName>
</protein>
<proteinExistence type="predicted"/>
<accession>A0A0F8Z9L7</accession>
<gene>
    <name evidence="1" type="ORF">LCGC14_3061010</name>
</gene>
<dbReference type="EMBL" id="LAZR01064816">
    <property type="protein sequence ID" value="KKK56786.1"/>
    <property type="molecule type" value="Genomic_DNA"/>
</dbReference>
<dbReference type="AlphaFoldDB" id="A0A0F8Z9L7"/>